<name>A0A942UT93_9FIRM</name>
<feature type="transmembrane region" description="Helical" evidence="1">
    <location>
        <begin position="46"/>
        <end position="67"/>
    </location>
</feature>
<evidence type="ECO:0000313" key="2">
    <source>
        <dbReference type="EMBL" id="MBS4538814.1"/>
    </source>
</evidence>
<keyword evidence="1" id="KW-0812">Transmembrane</keyword>
<dbReference type="RefSeq" id="WP_203366735.1">
    <property type="nucleotide sequence ID" value="NZ_WSFT01000037.1"/>
</dbReference>
<proteinExistence type="predicted"/>
<dbReference type="Proteomes" id="UP000724672">
    <property type="component" value="Unassembled WGS sequence"/>
</dbReference>
<reference evidence="2" key="1">
    <citation type="submission" date="2019-12" db="EMBL/GenBank/DDBJ databases">
        <title>Clostridiaceae gen. nov. sp. nov., isolated from sediment in Xinjiang, China.</title>
        <authorList>
            <person name="Zhang R."/>
        </authorList>
    </citation>
    <scope>NUCLEOTIDE SEQUENCE</scope>
    <source>
        <strain evidence="2">D2Q-11</strain>
    </source>
</reference>
<organism evidence="2 3">
    <name type="scientific">Anaeromonas frigoriresistens</name>
    <dbReference type="NCBI Taxonomy" id="2683708"/>
    <lineage>
        <taxon>Bacteria</taxon>
        <taxon>Bacillati</taxon>
        <taxon>Bacillota</taxon>
        <taxon>Tissierellia</taxon>
        <taxon>Tissierellales</taxon>
        <taxon>Thermohalobacteraceae</taxon>
        <taxon>Anaeromonas</taxon>
    </lineage>
</organism>
<keyword evidence="1" id="KW-0472">Membrane</keyword>
<sequence length="146" mass="16941">MEVFKETLRKRVRFFFFVLIFATSITSILTVNRNRLPNVPEFIKGFQVGVFIGLSLIILYFISNYIATLRNEEVLRKKYIEETDERNQLIVYKSSQGIYVGMLILLSLATVVSGFFNGTVFFTLLLSLVLMLLLTIITFIYNDKMN</sequence>
<keyword evidence="3" id="KW-1185">Reference proteome</keyword>
<dbReference type="AlphaFoldDB" id="A0A942UT93"/>
<feature type="transmembrane region" description="Helical" evidence="1">
    <location>
        <begin position="12"/>
        <end position="31"/>
    </location>
</feature>
<dbReference type="EMBL" id="WSFT01000037">
    <property type="protein sequence ID" value="MBS4538814.1"/>
    <property type="molecule type" value="Genomic_DNA"/>
</dbReference>
<evidence type="ECO:0000313" key="3">
    <source>
        <dbReference type="Proteomes" id="UP000724672"/>
    </source>
</evidence>
<feature type="transmembrane region" description="Helical" evidence="1">
    <location>
        <begin position="122"/>
        <end position="141"/>
    </location>
</feature>
<keyword evidence="1" id="KW-1133">Transmembrane helix</keyword>
<evidence type="ECO:0008006" key="4">
    <source>
        <dbReference type="Google" id="ProtNLM"/>
    </source>
</evidence>
<protein>
    <recommendedName>
        <fullName evidence="4">DUF2178 domain-containing protein</fullName>
    </recommendedName>
</protein>
<comment type="caution">
    <text evidence="2">The sequence shown here is derived from an EMBL/GenBank/DDBJ whole genome shotgun (WGS) entry which is preliminary data.</text>
</comment>
<evidence type="ECO:0000256" key="1">
    <source>
        <dbReference type="SAM" id="Phobius"/>
    </source>
</evidence>
<gene>
    <name evidence="2" type="ORF">GOQ27_10080</name>
</gene>
<accession>A0A942UT93</accession>
<feature type="transmembrane region" description="Helical" evidence="1">
    <location>
        <begin position="97"/>
        <end position="116"/>
    </location>
</feature>